<dbReference type="OrthoDB" id="135517at2157"/>
<dbReference type="RefSeq" id="WP_148860574.1">
    <property type="nucleotide sequence ID" value="NZ_PHNJ01000023.1"/>
</dbReference>
<feature type="region of interest" description="Disordered" evidence="1">
    <location>
        <begin position="1"/>
        <end position="46"/>
    </location>
</feature>
<dbReference type="Gene3D" id="3.40.250.10">
    <property type="entry name" value="Rhodanese-like domain"/>
    <property type="match status" value="1"/>
</dbReference>
<reference evidence="3" key="1">
    <citation type="submission" date="2017-11" db="EMBL/GenBank/DDBJ databases">
        <authorList>
            <person name="Kajale S.C."/>
            <person name="Sharma A."/>
        </authorList>
    </citation>
    <scope>NUCLEOTIDE SEQUENCE</scope>
    <source>
        <strain evidence="3">LS1_42</strain>
    </source>
</reference>
<accession>A0A8J8Q0D8</accession>
<dbReference type="AlphaFoldDB" id="A0A8J8Q0D8"/>
<dbReference type="GO" id="GO:0004792">
    <property type="term" value="F:thiosulfate-cyanide sulfurtransferase activity"/>
    <property type="evidence" value="ECO:0007669"/>
    <property type="project" value="TreeGrafter"/>
</dbReference>
<dbReference type="Proteomes" id="UP000766904">
    <property type="component" value="Unassembled WGS sequence"/>
</dbReference>
<dbReference type="SUPFAM" id="SSF52821">
    <property type="entry name" value="Rhodanese/Cell cycle control phosphatase"/>
    <property type="match status" value="1"/>
</dbReference>
<dbReference type="PANTHER" id="PTHR44086">
    <property type="entry name" value="THIOSULFATE SULFURTRANSFERASE RDL2, MITOCHONDRIAL-RELATED"/>
    <property type="match status" value="1"/>
</dbReference>
<name>A0A8J8Q0D8_9EURY</name>
<dbReference type="Pfam" id="PF00581">
    <property type="entry name" value="Rhodanese"/>
    <property type="match status" value="1"/>
</dbReference>
<dbReference type="PANTHER" id="PTHR44086:SF13">
    <property type="entry name" value="THIOSULFATE SULFURTRANSFERASE PSPE"/>
    <property type="match status" value="1"/>
</dbReference>
<dbReference type="SMART" id="SM00450">
    <property type="entry name" value="RHOD"/>
    <property type="match status" value="1"/>
</dbReference>
<dbReference type="InterPro" id="IPR036873">
    <property type="entry name" value="Rhodanese-like_dom_sf"/>
</dbReference>
<sequence>MSDADESMTGRSPEEGLQLAEGSAAQPSGRDSMEAPTEAQRAFHRNSIPTGYNELVSAAEATVRVYTPAEAIDLAGETQVLFVDVRDAVELSEGMISGAIHASRGHLEAHLDPDNPRYVRELDDATEIIFYCAGGGRSALAAQRAQELGFDRVGHLAGGISAWKDAGGPVQVIDDR</sequence>
<protein>
    <recommendedName>
        <fullName evidence="2">Rhodanese domain-containing protein</fullName>
    </recommendedName>
</protein>
<keyword evidence="4" id="KW-1185">Reference proteome</keyword>
<proteinExistence type="predicted"/>
<dbReference type="InterPro" id="IPR001763">
    <property type="entry name" value="Rhodanese-like_dom"/>
</dbReference>
<gene>
    <name evidence="3" type="ORF">CV102_24335</name>
</gene>
<evidence type="ECO:0000259" key="2">
    <source>
        <dbReference type="PROSITE" id="PS50206"/>
    </source>
</evidence>
<evidence type="ECO:0000313" key="3">
    <source>
        <dbReference type="EMBL" id="TYL36093.1"/>
    </source>
</evidence>
<evidence type="ECO:0000256" key="1">
    <source>
        <dbReference type="SAM" id="MobiDB-lite"/>
    </source>
</evidence>
<comment type="caution">
    <text evidence="3">The sequence shown here is derived from an EMBL/GenBank/DDBJ whole genome shotgun (WGS) entry which is preliminary data.</text>
</comment>
<evidence type="ECO:0000313" key="4">
    <source>
        <dbReference type="Proteomes" id="UP000766904"/>
    </source>
</evidence>
<dbReference type="EMBL" id="PHNJ01000023">
    <property type="protein sequence ID" value="TYL36093.1"/>
    <property type="molecule type" value="Genomic_DNA"/>
</dbReference>
<organism evidence="3 4">
    <name type="scientific">Natronococcus pandeyae</name>
    <dbReference type="NCBI Taxonomy" id="2055836"/>
    <lineage>
        <taxon>Archaea</taxon>
        <taxon>Methanobacteriati</taxon>
        <taxon>Methanobacteriota</taxon>
        <taxon>Stenosarchaea group</taxon>
        <taxon>Halobacteria</taxon>
        <taxon>Halobacteriales</taxon>
        <taxon>Natrialbaceae</taxon>
        <taxon>Natronococcus</taxon>
    </lineage>
</organism>
<dbReference type="PROSITE" id="PS50206">
    <property type="entry name" value="RHODANESE_3"/>
    <property type="match status" value="1"/>
</dbReference>
<feature type="domain" description="Rhodanese" evidence="2">
    <location>
        <begin position="76"/>
        <end position="172"/>
    </location>
</feature>